<dbReference type="SUPFAM" id="SSF103473">
    <property type="entry name" value="MFS general substrate transporter"/>
    <property type="match status" value="1"/>
</dbReference>
<keyword evidence="2" id="KW-1133">Transmembrane helix</keyword>
<organism evidence="3">
    <name type="scientific">Eutreptiella gymnastica</name>
    <dbReference type="NCBI Taxonomy" id="73025"/>
    <lineage>
        <taxon>Eukaryota</taxon>
        <taxon>Discoba</taxon>
        <taxon>Euglenozoa</taxon>
        <taxon>Euglenida</taxon>
        <taxon>Spirocuta</taxon>
        <taxon>Euglenophyceae</taxon>
        <taxon>Eutreptiales</taxon>
        <taxon>Eutreptiaceae</taxon>
        <taxon>Eutreptiella</taxon>
    </lineage>
</organism>
<dbReference type="Pfam" id="PF07690">
    <property type="entry name" value="MFS_1"/>
    <property type="match status" value="1"/>
</dbReference>
<evidence type="ECO:0000313" key="3">
    <source>
        <dbReference type="EMBL" id="CAD9022170.1"/>
    </source>
</evidence>
<gene>
    <name evidence="3" type="ORF">EGYM00392_LOCUS33291</name>
</gene>
<feature type="transmembrane region" description="Helical" evidence="2">
    <location>
        <begin position="269"/>
        <end position="287"/>
    </location>
</feature>
<name>A0A7S1ISZ9_9EUGL</name>
<feature type="transmembrane region" description="Helical" evidence="2">
    <location>
        <begin position="61"/>
        <end position="81"/>
    </location>
</feature>
<dbReference type="GO" id="GO:0022857">
    <property type="term" value="F:transmembrane transporter activity"/>
    <property type="evidence" value="ECO:0007669"/>
    <property type="project" value="InterPro"/>
</dbReference>
<feature type="transmembrane region" description="Helical" evidence="2">
    <location>
        <begin position="360"/>
        <end position="377"/>
    </location>
</feature>
<feature type="transmembrane region" description="Helical" evidence="2">
    <location>
        <begin position="299"/>
        <end position="317"/>
    </location>
</feature>
<feature type="transmembrane region" description="Helical" evidence="2">
    <location>
        <begin position="239"/>
        <end position="257"/>
    </location>
</feature>
<feature type="region of interest" description="Disordered" evidence="1">
    <location>
        <begin position="410"/>
        <end position="444"/>
    </location>
</feature>
<dbReference type="EMBL" id="HBGA01088940">
    <property type="protein sequence ID" value="CAD9022170.1"/>
    <property type="molecule type" value="Transcribed_RNA"/>
</dbReference>
<dbReference type="Gene3D" id="1.20.1250.20">
    <property type="entry name" value="MFS general substrate transporter like domains"/>
    <property type="match status" value="1"/>
</dbReference>
<evidence type="ECO:0000256" key="2">
    <source>
        <dbReference type="SAM" id="Phobius"/>
    </source>
</evidence>
<dbReference type="InterPro" id="IPR011701">
    <property type="entry name" value="MFS"/>
</dbReference>
<evidence type="ECO:0008006" key="4">
    <source>
        <dbReference type="Google" id="ProtNLM"/>
    </source>
</evidence>
<accession>A0A7S1ISZ9</accession>
<feature type="transmembrane region" description="Helical" evidence="2">
    <location>
        <begin position="384"/>
        <end position="405"/>
    </location>
</feature>
<feature type="transmembrane region" description="Helical" evidence="2">
    <location>
        <begin position="26"/>
        <end position="49"/>
    </location>
</feature>
<reference evidence="3" key="1">
    <citation type="submission" date="2021-01" db="EMBL/GenBank/DDBJ databases">
        <authorList>
            <person name="Corre E."/>
            <person name="Pelletier E."/>
            <person name="Niang G."/>
            <person name="Scheremetjew M."/>
            <person name="Finn R."/>
            <person name="Kale V."/>
            <person name="Holt S."/>
            <person name="Cochrane G."/>
            <person name="Meng A."/>
            <person name="Brown T."/>
            <person name="Cohen L."/>
        </authorList>
    </citation>
    <scope>NUCLEOTIDE SEQUENCE</scope>
    <source>
        <strain evidence="3">NIES-381</strain>
    </source>
</reference>
<keyword evidence="2" id="KW-0812">Transmembrane</keyword>
<protein>
    <recommendedName>
        <fullName evidence="4">Major facilitator superfamily (MFS) profile domain-containing protein</fullName>
    </recommendedName>
</protein>
<dbReference type="InterPro" id="IPR036259">
    <property type="entry name" value="MFS_trans_sf"/>
</dbReference>
<dbReference type="AlphaFoldDB" id="A0A7S1ISZ9"/>
<proteinExistence type="predicted"/>
<feature type="transmembrane region" description="Helical" evidence="2">
    <location>
        <begin position="183"/>
        <end position="202"/>
    </location>
</feature>
<dbReference type="CDD" id="cd06174">
    <property type="entry name" value="MFS"/>
    <property type="match status" value="1"/>
</dbReference>
<keyword evidence="2" id="KW-0472">Membrane</keyword>
<evidence type="ECO:0000256" key="1">
    <source>
        <dbReference type="SAM" id="MobiDB-lite"/>
    </source>
</evidence>
<sequence>MLAEVGAGPADDAARGPRTRLLKRNLVLIPIVRALNMCIIGQGVLNLFWEHTIGLDVQQMFYLQVLNSIALSVMEVPSGYLSDTWGRRNTLCLAAACKTISFGVYGVASSWLHCCVAELFLAGGYACWSGTANSILYETQAELGQRDQALNRESYAIFVSQGTEALAAIAGGLVASYVSLQAAVLVTVLPYALCFVLCVLLMEPQEGPKQAQEDDTLGFMGRLRATFARREVTQCMYPSLWLGASTYLAVWVHQLLYERNGLPLPLFGVAWGALNMAVAVASLLSPFFHRQFGLYRTQFGLGLWGMGCWMVMGWWWSPWAVIAGCALNLQRGINGPMFTTHLNHLLTTEQRATIQSCYSLLFRLLFCLLAVGVGWIAKSASLGTACITAGAVTGSAVSLTALYLLRCSSTSPSESTDGGLLTDEQPAPEAASEEEMGAVPTPSP</sequence>
<dbReference type="PANTHER" id="PTHR23530:SF1">
    <property type="entry name" value="PERMEASE, MAJOR FACILITATOR SUPERFAMILY-RELATED"/>
    <property type="match status" value="1"/>
</dbReference>
<dbReference type="InterPro" id="IPR053160">
    <property type="entry name" value="MFS_DHA3_Transporter"/>
</dbReference>
<dbReference type="PANTHER" id="PTHR23530">
    <property type="entry name" value="TRANSPORT PROTEIN-RELATED"/>
    <property type="match status" value="1"/>
</dbReference>